<feature type="binding site" evidence="6">
    <location>
        <position position="134"/>
    </location>
    <ligand>
        <name>Zn(2+)</name>
        <dbReference type="ChEBI" id="CHEBI:29105"/>
        <note>structural</note>
    </ligand>
</feature>
<feature type="binding site" evidence="6">
    <location>
        <begin position="86"/>
        <end position="89"/>
    </location>
    <ligand>
        <name>AMP</name>
        <dbReference type="ChEBI" id="CHEBI:456215"/>
    </ligand>
</feature>
<comment type="catalytic activity">
    <reaction evidence="6 8">
        <text>AMP + ATP = 2 ADP</text>
        <dbReference type="Rhea" id="RHEA:12973"/>
        <dbReference type="ChEBI" id="CHEBI:30616"/>
        <dbReference type="ChEBI" id="CHEBI:456215"/>
        <dbReference type="ChEBI" id="CHEBI:456216"/>
        <dbReference type="EC" id="2.7.4.3"/>
    </reaction>
</comment>
<dbReference type="STRING" id="1702221.AALO17_04670"/>
<dbReference type="InterPro" id="IPR027417">
    <property type="entry name" value="P-loop_NTPase"/>
</dbReference>
<reference evidence="10 12" key="1">
    <citation type="journal article" date="2016" name="Gut Pathog.">
        <title>Whole genome sequencing of "Faecalibaculum rodentium" ALO17, isolated from C57BL/6J laboratory mouse feces.</title>
        <authorList>
            <person name="Lim S."/>
            <person name="Chang D.H."/>
            <person name="Ahn S."/>
            <person name="Kim B.C."/>
        </authorList>
    </citation>
    <scope>NUCLEOTIDE SEQUENCE [LARGE SCALE GENOMIC DNA]</scope>
    <source>
        <strain evidence="10 12">Alo17</strain>
    </source>
</reference>
<keyword evidence="2 6" id="KW-0545">Nucleotide biosynthesis</keyword>
<evidence type="ECO:0000256" key="3">
    <source>
        <dbReference type="ARBA" id="ARBA00022741"/>
    </source>
</evidence>
<dbReference type="FunFam" id="3.40.50.300:FF:000106">
    <property type="entry name" value="Adenylate kinase mitochondrial"/>
    <property type="match status" value="1"/>
</dbReference>
<comment type="subunit">
    <text evidence="6 8">Monomer.</text>
</comment>
<dbReference type="NCBIfam" id="NF001380">
    <property type="entry name" value="PRK00279.1-2"/>
    <property type="match status" value="1"/>
</dbReference>
<dbReference type="InterPro" id="IPR007862">
    <property type="entry name" value="Adenylate_kinase_lid-dom"/>
</dbReference>
<feature type="binding site" evidence="6">
    <location>
        <begin position="10"/>
        <end position="15"/>
    </location>
    <ligand>
        <name>ATP</name>
        <dbReference type="ChEBI" id="CHEBI:30616"/>
    </ligand>
</feature>
<dbReference type="SUPFAM" id="SSF52540">
    <property type="entry name" value="P-loop containing nucleoside triphosphate hydrolases"/>
    <property type="match status" value="1"/>
</dbReference>
<evidence type="ECO:0000313" key="13">
    <source>
        <dbReference type="Proteomes" id="UP000186758"/>
    </source>
</evidence>
<dbReference type="GO" id="GO:0004017">
    <property type="term" value="F:AMP kinase activity"/>
    <property type="evidence" value="ECO:0007669"/>
    <property type="project" value="UniProtKB-UniRule"/>
</dbReference>
<feature type="binding site" evidence="6">
    <location>
        <position position="154"/>
    </location>
    <ligand>
        <name>Zn(2+)</name>
        <dbReference type="ChEBI" id="CHEBI:29105"/>
        <note>structural</note>
    </ligand>
</feature>
<comment type="subcellular location">
    <subcellularLocation>
        <location evidence="6 8">Cytoplasm</location>
    </subcellularLocation>
</comment>
<keyword evidence="1 6" id="KW-0808">Transferase</keyword>
<dbReference type="PATRIC" id="fig|1702221.3.peg.450"/>
<feature type="binding site" evidence="6">
    <location>
        <position position="36"/>
    </location>
    <ligand>
        <name>AMP</name>
        <dbReference type="ChEBI" id="CHEBI:456215"/>
    </ligand>
</feature>
<feature type="binding site" evidence="6">
    <location>
        <position position="31"/>
    </location>
    <ligand>
        <name>AMP</name>
        <dbReference type="ChEBI" id="CHEBI:456215"/>
    </ligand>
</feature>
<dbReference type="NCBIfam" id="NF001381">
    <property type="entry name" value="PRK00279.1-3"/>
    <property type="match status" value="1"/>
</dbReference>
<dbReference type="Proteomes" id="UP000186758">
    <property type="component" value="Unassembled WGS sequence"/>
</dbReference>
<feature type="region of interest" description="LID" evidence="6">
    <location>
        <begin position="127"/>
        <end position="164"/>
    </location>
</feature>
<feature type="binding site" evidence="6">
    <location>
        <begin position="57"/>
        <end position="59"/>
    </location>
    <ligand>
        <name>AMP</name>
        <dbReference type="ChEBI" id="CHEBI:456215"/>
    </ligand>
</feature>
<dbReference type="KEGG" id="fro:AALO17_04670"/>
<evidence type="ECO:0000256" key="5">
    <source>
        <dbReference type="ARBA" id="ARBA00022840"/>
    </source>
</evidence>
<dbReference type="NCBIfam" id="TIGR01351">
    <property type="entry name" value="adk"/>
    <property type="match status" value="1"/>
</dbReference>
<dbReference type="GeneID" id="78477318"/>
<evidence type="ECO:0000256" key="6">
    <source>
        <dbReference type="HAMAP-Rule" id="MF_00235"/>
    </source>
</evidence>
<dbReference type="EMBL" id="CP011391">
    <property type="protein sequence ID" value="AMK53601.1"/>
    <property type="molecule type" value="Genomic_DNA"/>
</dbReference>
<keyword evidence="12" id="KW-1185">Reference proteome</keyword>
<dbReference type="Gene3D" id="3.40.50.300">
    <property type="entry name" value="P-loop containing nucleotide triphosphate hydrolases"/>
    <property type="match status" value="1"/>
</dbReference>
<dbReference type="Pfam" id="PF05191">
    <property type="entry name" value="ADK_lid"/>
    <property type="match status" value="1"/>
</dbReference>
<gene>
    <name evidence="6" type="primary">adk</name>
    <name evidence="10" type="ORF">AALO17_04670</name>
    <name evidence="11" type="ORF">BO223_06285</name>
</gene>
<evidence type="ECO:0000313" key="11">
    <source>
        <dbReference type="EMBL" id="OLU45096.1"/>
    </source>
</evidence>
<keyword evidence="5 6" id="KW-0067">ATP-binding</keyword>
<dbReference type="AlphaFoldDB" id="A0A140DSH4"/>
<feature type="binding site" evidence="6">
    <location>
        <position position="200"/>
    </location>
    <ligand>
        <name>ATP</name>
        <dbReference type="ChEBI" id="CHEBI:30616"/>
    </ligand>
</feature>
<name>A0A140DSH4_9FIRM</name>
<keyword evidence="6" id="KW-0862">Zinc</keyword>
<evidence type="ECO:0000256" key="1">
    <source>
        <dbReference type="ARBA" id="ARBA00022679"/>
    </source>
</evidence>
<keyword evidence="6" id="KW-0479">Metal-binding</keyword>
<proteinExistence type="inferred from homology"/>
<feature type="binding site" evidence="6">
    <location>
        <position position="161"/>
    </location>
    <ligand>
        <name>AMP</name>
        <dbReference type="ChEBI" id="CHEBI:456215"/>
    </ligand>
</feature>
<dbReference type="OrthoDB" id="9805030at2"/>
<dbReference type="GO" id="GO:0008270">
    <property type="term" value="F:zinc ion binding"/>
    <property type="evidence" value="ECO:0007669"/>
    <property type="project" value="UniProtKB-UniRule"/>
</dbReference>
<organism evidence="10 12">
    <name type="scientific">Faecalibaculum rodentium</name>
    <dbReference type="NCBI Taxonomy" id="1702221"/>
    <lineage>
        <taxon>Bacteria</taxon>
        <taxon>Bacillati</taxon>
        <taxon>Bacillota</taxon>
        <taxon>Erysipelotrichia</taxon>
        <taxon>Erysipelotrichales</taxon>
        <taxon>Erysipelotrichaceae</taxon>
        <taxon>Faecalibaculum</taxon>
    </lineage>
</organism>
<dbReference type="GO" id="GO:0005737">
    <property type="term" value="C:cytoplasm"/>
    <property type="evidence" value="ECO:0007669"/>
    <property type="project" value="UniProtKB-SubCell"/>
</dbReference>
<dbReference type="RefSeq" id="WP_067554944.1">
    <property type="nucleotide sequence ID" value="NZ_CAKOCV010000007.1"/>
</dbReference>
<evidence type="ECO:0000313" key="10">
    <source>
        <dbReference type="EMBL" id="AMK53601.1"/>
    </source>
</evidence>
<evidence type="ECO:0000256" key="8">
    <source>
        <dbReference type="RuleBase" id="RU003331"/>
    </source>
</evidence>
<dbReference type="EC" id="2.7.4.3" evidence="6 8"/>
<dbReference type="PROSITE" id="PS00113">
    <property type="entry name" value="ADENYLATE_KINASE"/>
    <property type="match status" value="1"/>
</dbReference>
<keyword evidence="3 6" id="KW-0547">Nucleotide-binding</keyword>
<dbReference type="PANTHER" id="PTHR23359">
    <property type="entry name" value="NUCLEOTIDE KINASE"/>
    <property type="match status" value="1"/>
</dbReference>
<comment type="similarity">
    <text evidence="6 7">Belongs to the adenylate kinase family.</text>
</comment>
<dbReference type="Pfam" id="PF00406">
    <property type="entry name" value="ADK"/>
    <property type="match status" value="1"/>
</dbReference>
<dbReference type="GO" id="GO:0044209">
    <property type="term" value="P:AMP salvage"/>
    <property type="evidence" value="ECO:0007669"/>
    <property type="project" value="UniProtKB-UniRule"/>
</dbReference>
<dbReference type="PRINTS" id="PR00094">
    <property type="entry name" value="ADENYLTKNASE"/>
</dbReference>
<evidence type="ECO:0000313" key="12">
    <source>
        <dbReference type="Proteomes" id="UP000069771"/>
    </source>
</evidence>
<feature type="binding site" evidence="6">
    <location>
        <position position="131"/>
    </location>
    <ligand>
        <name>Zn(2+)</name>
        <dbReference type="ChEBI" id="CHEBI:29105"/>
        <note>structural</note>
    </ligand>
</feature>
<dbReference type="Proteomes" id="UP000069771">
    <property type="component" value="Chromosome"/>
</dbReference>
<feature type="binding site" evidence="6">
    <location>
        <position position="172"/>
    </location>
    <ligand>
        <name>AMP</name>
        <dbReference type="ChEBI" id="CHEBI:456215"/>
    </ligand>
</feature>
<feature type="domain" description="Adenylate kinase active site lid" evidence="9">
    <location>
        <begin position="128"/>
        <end position="163"/>
    </location>
</feature>
<evidence type="ECO:0000259" key="9">
    <source>
        <dbReference type="Pfam" id="PF05191"/>
    </source>
</evidence>
<comment type="domain">
    <text evidence="6">Consists of three domains, a large central CORE domain and two small peripheral domains, NMPbind and LID, which undergo movements during catalysis. The LID domain closes over the site of phosphoryl transfer upon ATP binding. Assembling and dissambling the active center during each catalytic cycle provides an effective means to prevent ATP hydrolysis. Some bacteria have evolved a zinc-coordinating structure that stabilizes the LID domain.</text>
</comment>
<feature type="binding site" evidence="6">
    <location>
        <begin position="137"/>
        <end position="138"/>
    </location>
    <ligand>
        <name>ATP</name>
        <dbReference type="ChEBI" id="CHEBI:30616"/>
    </ligand>
</feature>
<evidence type="ECO:0000256" key="2">
    <source>
        <dbReference type="ARBA" id="ARBA00022727"/>
    </source>
</evidence>
<feature type="binding site" evidence="6">
    <location>
        <position position="93"/>
    </location>
    <ligand>
        <name>AMP</name>
        <dbReference type="ChEBI" id="CHEBI:456215"/>
    </ligand>
</feature>
<dbReference type="CDD" id="cd01428">
    <property type="entry name" value="ADK"/>
    <property type="match status" value="1"/>
</dbReference>
<dbReference type="InterPro" id="IPR000850">
    <property type="entry name" value="Adenylat/UMP-CMP_kin"/>
</dbReference>
<evidence type="ECO:0000256" key="7">
    <source>
        <dbReference type="RuleBase" id="RU003330"/>
    </source>
</evidence>
<feature type="binding site" evidence="6">
    <location>
        <position position="151"/>
    </location>
    <ligand>
        <name>Zn(2+)</name>
        <dbReference type="ChEBI" id="CHEBI:29105"/>
        <note>structural</note>
    </ligand>
</feature>
<evidence type="ECO:0000256" key="4">
    <source>
        <dbReference type="ARBA" id="ARBA00022777"/>
    </source>
</evidence>
<reference evidence="11 13" key="2">
    <citation type="submission" date="2016-11" db="EMBL/GenBank/DDBJ databases">
        <title>Description of two novel members of the family Erysipelotrichaceae: Ileibacterium lipovorans gen. nov., sp. nov. and Dubosiella newyorkensis, gen. nov., sp. nov.</title>
        <authorList>
            <person name="Cox L.M."/>
            <person name="Sohn J."/>
            <person name="Tyrrell K.L."/>
            <person name="Citron D.M."/>
            <person name="Lawson P.A."/>
            <person name="Patel N.B."/>
            <person name="Iizumi T."/>
            <person name="Perez-Perez G.I."/>
            <person name="Goldstein E.J."/>
            <person name="Blaser M.J."/>
        </authorList>
    </citation>
    <scope>NUCLEOTIDE SEQUENCE [LARGE SCALE GENOMIC DNA]</scope>
    <source>
        <strain evidence="11 13">NYU-BL-K8</strain>
    </source>
</reference>
<dbReference type="InterPro" id="IPR033690">
    <property type="entry name" value="Adenylat_kinase_CS"/>
</dbReference>
<comment type="function">
    <text evidence="6">Catalyzes the reversible transfer of the terminal phosphate group between ATP and AMP. Plays an important role in cellular energy homeostasis and in adenine nucleotide metabolism.</text>
</comment>
<keyword evidence="4 6" id="KW-0418">Kinase</keyword>
<dbReference type="HAMAP" id="MF_00235">
    <property type="entry name" value="Adenylate_kinase_Adk"/>
    <property type="match status" value="1"/>
</dbReference>
<dbReference type="InterPro" id="IPR006259">
    <property type="entry name" value="Adenyl_kin_sub"/>
</dbReference>
<comment type="pathway">
    <text evidence="6">Purine metabolism; AMP biosynthesis via salvage pathway; AMP from ADP: step 1/1.</text>
</comment>
<accession>A0A140DSH4</accession>
<feature type="binding site" evidence="6">
    <location>
        <position position="128"/>
    </location>
    <ligand>
        <name>ATP</name>
        <dbReference type="ChEBI" id="CHEBI:30616"/>
    </ligand>
</feature>
<sequence length="216" mass="24013">MNIFIMGAPGSGKGTFSSRIRDTYNLNHISTGDIFRENISKGTPLGQQARQYSEKGLLVPDEITNAMVADYLRNLPDRKNGYLLDGYPRTLAQAKAFEELTAGTADAPDLVLSMDVPFDVLTKRITGRRTCSKCGAIYNIYTKAPAAEGICDACGTELSQRKDDNEESLKVRLNEYAANTEPVIDYYASRDMVERVNADRPIEEIWSDVQEILNSK</sequence>
<dbReference type="GO" id="GO:0005524">
    <property type="term" value="F:ATP binding"/>
    <property type="evidence" value="ECO:0007669"/>
    <property type="project" value="UniProtKB-UniRule"/>
</dbReference>
<dbReference type="UniPathway" id="UPA00588">
    <property type="reaction ID" value="UER00649"/>
</dbReference>
<feature type="region of interest" description="NMP" evidence="6">
    <location>
        <begin position="30"/>
        <end position="59"/>
    </location>
</feature>
<keyword evidence="6" id="KW-0963">Cytoplasm</keyword>
<dbReference type="EMBL" id="MPJZ01000053">
    <property type="protein sequence ID" value="OLU45096.1"/>
    <property type="molecule type" value="Genomic_DNA"/>
</dbReference>
<protein>
    <recommendedName>
        <fullName evidence="6 8">Adenylate kinase</fullName>
        <shortName evidence="6">AK</shortName>
        <ecNumber evidence="6 8">2.7.4.3</ecNumber>
    </recommendedName>
    <alternativeName>
        <fullName evidence="6">ATP-AMP transphosphorylase</fullName>
    </alternativeName>
    <alternativeName>
        <fullName evidence="6">ATP:AMP phosphotransferase</fullName>
    </alternativeName>
    <alternativeName>
        <fullName evidence="6">Adenylate monophosphate kinase</fullName>
    </alternativeName>
</protein>